<dbReference type="Proteomes" id="UP001493153">
    <property type="component" value="Chromosome"/>
</dbReference>
<keyword evidence="2" id="KW-1185">Reference proteome</keyword>
<dbReference type="GO" id="GO:0016301">
    <property type="term" value="F:kinase activity"/>
    <property type="evidence" value="ECO:0007669"/>
    <property type="project" value="UniProtKB-KW"/>
</dbReference>
<organism evidence="1 2">
    <name type="scientific">Mycetohabitans rhizoxinica</name>
    <dbReference type="NCBI Taxonomy" id="412963"/>
    <lineage>
        <taxon>Bacteria</taxon>
        <taxon>Pseudomonadati</taxon>
        <taxon>Pseudomonadota</taxon>
        <taxon>Betaproteobacteria</taxon>
        <taxon>Burkholderiales</taxon>
        <taxon>Burkholderiaceae</taxon>
        <taxon>Mycetohabitans</taxon>
    </lineage>
</organism>
<dbReference type="InterPro" id="IPR005338">
    <property type="entry name" value="Anhydro_N_Ac-Mur_kinase"/>
</dbReference>
<protein>
    <submittedName>
        <fullName evidence="1">Anhydro-N-acetylmuramic acid kinase</fullName>
    </submittedName>
</protein>
<dbReference type="Pfam" id="PF03702">
    <property type="entry name" value="AnmK"/>
    <property type="match status" value="1"/>
</dbReference>
<name>A0ABZ2Q4T6_9BURK</name>
<reference evidence="1 2" key="1">
    <citation type="submission" date="2020-09" db="EMBL/GenBank/DDBJ databases">
        <title>Genome sequences of Mycetohabitans spp.</title>
        <authorList>
            <person name="Carter M.E."/>
            <person name="Carpenter S.C.D."/>
            <person name="Bogdanove A.J."/>
        </authorList>
    </citation>
    <scope>NUCLEOTIDE SEQUENCE [LARGE SCALE GENOMIC DNA]</scope>
    <source>
        <strain evidence="1 2">B12</strain>
    </source>
</reference>
<proteinExistence type="predicted"/>
<dbReference type="PANTHER" id="PTHR30605">
    <property type="entry name" value="ANHYDRO-N-ACETYLMURAMIC ACID KINASE"/>
    <property type="match status" value="1"/>
</dbReference>
<dbReference type="Gene3D" id="3.30.420.40">
    <property type="match status" value="1"/>
</dbReference>
<keyword evidence="1" id="KW-0808">Transferase</keyword>
<dbReference type="InterPro" id="IPR043129">
    <property type="entry name" value="ATPase_NBD"/>
</dbReference>
<dbReference type="PANTHER" id="PTHR30605:SF0">
    <property type="entry name" value="ANHYDRO-N-ACETYLMURAMIC ACID KINASE"/>
    <property type="match status" value="1"/>
</dbReference>
<evidence type="ECO:0000313" key="2">
    <source>
        <dbReference type="Proteomes" id="UP001493153"/>
    </source>
</evidence>
<dbReference type="EMBL" id="CP062176">
    <property type="protein sequence ID" value="WXK40321.1"/>
    <property type="molecule type" value="Genomic_DNA"/>
</dbReference>
<sequence length="247" mass="26295">MPRRSCFRARDVAAGSHGAPLAPAFHAAMFAHEHETRVVCNLGGISNMTILDPRGPVRGFDCGPANALLDYWAQRHLGTPFDENGRFAARGQVNDGLLRALLDEPFFSAPPPKSTGRDLFNASWLQRRLSPFADVTPHDVQATLIALTAQSVAHDIEHYAGGCQAVYVCGGGARNAVLLAALQTALQRAGAAHARVETTDALGIAPHQVEALAFAWLAMRHVARLPGNLPTVTGAAGDRVLGALYPR</sequence>
<gene>
    <name evidence="1" type="ORF">IHE29_14040</name>
</gene>
<keyword evidence="1" id="KW-0418">Kinase</keyword>
<dbReference type="SUPFAM" id="SSF53067">
    <property type="entry name" value="Actin-like ATPase domain"/>
    <property type="match status" value="1"/>
</dbReference>
<evidence type="ECO:0000313" key="1">
    <source>
        <dbReference type="EMBL" id="WXK40321.1"/>
    </source>
</evidence>
<accession>A0ABZ2Q4T6</accession>